<name>A0A2N5U9U8_9BASI</name>
<dbReference type="PANTHER" id="PTHR24296">
    <property type="entry name" value="CYTOCHROME P450"/>
    <property type="match status" value="1"/>
</dbReference>
<dbReference type="Pfam" id="PF00067">
    <property type="entry name" value="p450"/>
    <property type="match status" value="1"/>
</dbReference>
<dbReference type="PRINTS" id="PR00463">
    <property type="entry name" value="EP450I"/>
</dbReference>
<dbReference type="InterPro" id="IPR036396">
    <property type="entry name" value="Cyt_P450_sf"/>
</dbReference>
<dbReference type="Gene3D" id="1.10.630.10">
    <property type="entry name" value="Cytochrome P450"/>
    <property type="match status" value="1"/>
</dbReference>
<dbReference type="InterPro" id="IPR002401">
    <property type="entry name" value="Cyt_P450_E_grp-I"/>
</dbReference>
<dbReference type="GO" id="GO:0004497">
    <property type="term" value="F:monooxygenase activity"/>
    <property type="evidence" value="ECO:0007669"/>
    <property type="project" value="UniProtKB-KW"/>
</dbReference>
<evidence type="ECO:0000256" key="1">
    <source>
        <dbReference type="ARBA" id="ARBA00010617"/>
    </source>
</evidence>
<dbReference type="GO" id="GO:0016705">
    <property type="term" value="F:oxidoreductase activity, acting on paired donors, with incorporation or reduction of molecular oxygen"/>
    <property type="evidence" value="ECO:0007669"/>
    <property type="project" value="InterPro"/>
</dbReference>
<comment type="caution">
    <text evidence="7">The sequence shown here is derived from an EMBL/GenBank/DDBJ whole genome shotgun (WGS) entry which is preliminary data.</text>
</comment>
<accession>A0A2N5U9U8</accession>
<evidence type="ECO:0000256" key="2">
    <source>
        <dbReference type="ARBA" id="ARBA00022723"/>
    </source>
</evidence>
<evidence type="ECO:0000313" key="8">
    <source>
        <dbReference type="Proteomes" id="UP000235392"/>
    </source>
</evidence>
<dbReference type="InterPro" id="IPR017972">
    <property type="entry name" value="Cyt_P450_CS"/>
</dbReference>
<dbReference type="InterPro" id="IPR001128">
    <property type="entry name" value="Cyt_P450"/>
</dbReference>
<dbReference type="AlphaFoldDB" id="A0A2N5U9U8"/>
<evidence type="ECO:0008006" key="9">
    <source>
        <dbReference type="Google" id="ProtNLM"/>
    </source>
</evidence>
<evidence type="ECO:0000256" key="6">
    <source>
        <dbReference type="RuleBase" id="RU000461"/>
    </source>
</evidence>
<dbReference type="PROSITE" id="PS00086">
    <property type="entry name" value="CYTOCHROME_P450"/>
    <property type="match status" value="1"/>
</dbReference>
<proteinExistence type="inferred from homology"/>
<organism evidence="7 8">
    <name type="scientific">Puccinia coronata f. sp. avenae</name>
    <dbReference type="NCBI Taxonomy" id="200324"/>
    <lineage>
        <taxon>Eukaryota</taxon>
        <taxon>Fungi</taxon>
        <taxon>Dikarya</taxon>
        <taxon>Basidiomycota</taxon>
        <taxon>Pucciniomycotina</taxon>
        <taxon>Pucciniomycetes</taxon>
        <taxon>Pucciniales</taxon>
        <taxon>Pucciniaceae</taxon>
        <taxon>Puccinia</taxon>
    </lineage>
</organism>
<keyword evidence="4 5" id="KW-0408">Iron</keyword>
<gene>
    <name evidence="7" type="ORF">PCASD_09801</name>
</gene>
<dbReference type="GO" id="GO:0005506">
    <property type="term" value="F:iron ion binding"/>
    <property type="evidence" value="ECO:0007669"/>
    <property type="project" value="InterPro"/>
</dbReference>
<reference evidence="7 8" key="1">
    <citation type="submission" date="2017-11" db="EMBL/GenBank/DDBJ databases">
        <title>De novo assembly and phasing of dikaryotic genomes from two isolates of Puccinia coronata f. sp. avenae, the causal agent of oat crown rust.</title>
        <authorList>
            <person name="Miller M.E."/>
            <person name="Zhang Y."/>
            <person name="Omidvar V."/>
            <person name="Sperschneider J."/>
            <person name="Schwessinger B."/>
            <person name="Raley C."/>
            <person name="Palmer J.M."/>
            <person name="Garnica D."/>
            <person name="Upadhyaya N."/>
            <person name="Rathjen J."/>
            <person name="Taylor J.M."/>
            <person name="Park R.F."/>
            <person name="Dodds P.N."/>
            <person name="Hirsch C.D."/>
            <person name="Kianian S.F."/>
            <person name="Figueroa M."/>
        </authorList>
    </citation>
    <scope>NUCLEOTIDE SEQUENCE [LARGE SCALE GENOMIC DNA]</scope>
    <source>
        <strain evidence="7">12SD80</strain>
    </source>
</reference>
<evidence type="ECO:0000313" key="7">
    <source>
        <dbReference type="EMBL" id="PLW34512.1"/>
    </source>
</evidence>
<keyword evidence="2 5" id="KW-0479">Metal-binding</keyword>
<keyword evidence="3 6" id="KW-0560">Oxidoreductase</keyword>
<evidence type="ECO:0000256" key="5">
    <source>
        <dbReference type="PIRSR" id="PIRSR602401-1"/>
    </source>
</evidence>
<dbReference type="Proteomes" id="UP000235392">
    <property type="component" value="Unassembled WGS sequence"/>
</dbReference>
<dbReference type="SUPFAM" id="SSF48264">
    <property type="entry name" value="Cytochrome P450"/>
    <property type="match status" value="1"/>
</dbReference>
<comment type="cofactor">
    <cofactor evidence="5">
        <name>heme</name>
        <dbReference type="ChEBI" id="CHEBI:30413"/>
    </cofactor>
</comment>
<dbReference type="GO" id="GO:0020037">
    <property type="term" value="F:heme binding"/>
    <property type="evidence" value="ECO:0007669"/>
    <property type="project" value="InterPro"/>
</dbReference>
<feature type="binding site" description="axial binding residue" evidence="5">
    <location>
        <position position="465"/>
    </location>
    <ligand>
        <name>heme</name>
        <dbReference type="ChEBI" id="CHEBI:30413"/>
    </ligand>
    <ligandPart>
        <name>Fe</name>
        <dbReference type="ChEBI" id="CHEBI:18248"/>
    </ligandPart>
</feature>
<keyword evidence="6" id="KW-0503">Monooxygenase</keyword>
<keyword evidence="5 6" id="KW-0349">Heme</keyword>
<dbReference type="EMBL" id="PGCI01000196">
    <property type="protein sequence ID" value="PLW34512.1"/>
    <property type="molecule type" value="Genomic_DNA"/>
</dbReference>
<dbReference type="GO" id="GO:0006629">
    <property type="term" value="P:lipid metabolic process"/>
    <property type="evidence" value="ECO:0007669"/>
    <property type="project" value="UniProtKB-ARBA"/>
</dbReference>
<evidence type="ECO:0000256" key="4">
    <source>
        <dbReference type="ARBA" id="ARBA00023004"/>
    </source>
</evidence>
<sequence length="542" mass="60896">MSTVGKLVVCALAYLLYLLVKYPNRAIGTRKRKSPTTIDLPGWPLIGHLPWIIINRGHNLEDGTVAGLKFGPGFSFTLPGIRIIDISKSEWIEYVQKTNFNNFVKAPLRQPIMRDVLGSGIFVMDGAIWKRVRHATSSIFTPNTFKNVIVPSTNQSMMGLAKLLTSAAEEKCAIDMCDLFLRFTLDAFLRMTFGRDLDIFNAGYGDQSNASCPPELFKNSAAGFAKAFDIAQDQMDFRLAIVMGWELMEKLNIRSMGQRMKDSCRVLDDFVYSLVDERLENAYDSSPSDLLSLFITARDNCDGGLGRTELRDTAINLIIAGRDTTAQAMSWAFFHLLMKKDLVSKIREQTTAVLGADRVNQQQVTYDNYKRFVWARAVLLEALRLHPSVPKNGLIALADDQIPGGPFIEAGSMVRWSDWQMGRDPSIWGTDCAEFKAERWIDEAGSIKQLGQFKFHSFNGGPRICLGMNLAIFEGVKVIVEVLRDFELEFAEGWLKNVPKSQPIDGQTSEYETPMYKNSITLPMATPMMMSVKLRPHCESED</sequence>
<protein>
    <recommendedName>
        <fullName evidence="9">Cytochrome P450</fullName>
    </recommendedName>
</protein>
<evidence type="ECO:0000256" key="3">
    <source>
        <dbReference type="ARBA" id="ARBA00023002"/>
    </source>
</evidence>
<comment type="similarity">
    <text evidence="1 6">Belongs to the cytochrome P450 family.</text>
</comment>
<dbReference type="PRINTS" id="PR00385">
    <property type="entry name" value="P450"/>
</dbReference>